<gene>
    <name evidence="2" type="ORF">KUTeg_020199</name>
</gene>
<feature type="region of interest" description="Disordered" evidence="1">
    <location>
        <begin position="502"/>
        <end position="532"/>
    </location>
</feature>
<feature type="region of interest" description="Disordered" evidence="1">
    <location>
        <begin position="1394"/>
        <end position="1420"/>
    </location>
</feature>
<feature type="region of interest" description="Disordered" evidence="1">
    <location>
        <begin position="2791"/>
        <end position="2810"/>
    </location>
</feature>
<organism evidence="2 3">
    <name type="scientific">Tegillarca granosa</name>
    <name type="common">Malaysian cockle</name>
    <name type="synonym">Anadara granosa</name>
    <dbReference type="NCBI Taxonomy" id="220873"/>
    <lineage>
        <taxon>Eukaryota</taxon>
        <taxon>Metazoa</taxon>
        <taxon>Spiralia</taxon>
        <taxon>Lophotrochozoa</taxon>
        <taxon>Mollusca</taxon>
        <taxon>Bivalvia</taxon>
        <taxon>Autobranchia</taxon>
        <taxon>Pteriomorphia</taxon>
        <taxon>Arcoida</taxon>
        <taxon>Arcoidea</taxon>
        <taxon>Arcidae</taxon>
        <taxon>Tegillarca</taxon>
    </lineage>
</organism>
<feature type="compositionally biased region" description="Basic and acidic residues" evidence="1">
    <location>
        <begin position="2792"/>
        <end position="2810"/>
    </location>
</feature>
<dbReference type="Pfam" id="PF14858">
    <property type="entry name" value="CFAP54_N"/>
    <property type="match status" value="1"/>
</dbReference>
<evidence type="ECO:0008006" key="4">
    <source>
        <dbReference type="Google" id="ProtNLM"/>
    </source>
</evidence>
<feature type="compositionally biased region" description="Polar residues" evidence="1">
    <location>
        <begin position="823"/>
        <end position="832"/>
    </location>
</feature>
<proteinExistence type="predicted"/>
<name>A0ABQ9ECC5_TEGGR</name>
<feature type="region of interest" description="Disordered" evidence="1">
    <location>
        <begin position="2264"/>
        <end position="2330"/>
    </location>
</feature>
<protein>
    <recommendedName>
        <fullName evidence="4">Cilia- and flagella-associated protein 54</fullName>
    </recommendedName>
</protein>
<dbReference type="PANTHER" id="PTHR33487:SF1">
    <property type="entry name" value="CILIA- AND FLAGELLA-ASSOCIATED PROTEIN 54"/>
    <property type="match status" value="1"/>
</dbReference>
<comment type="caution">
    <text evidence="2">The sequence shown here is derived from an EMBL/GenBank/DDBJ whole genome shotgun (WGS) entry which is preliminary data.</text>
</comment>
<dbReference type="Proteomes" id="UP001217089">
    <property type="component" value="Unassembled WGS sequence"/>
</dbReference>
<feature type="region of interest" description="Disordered" evidence="1">
    <location>
        <begin position="3057"/>
        <end position="3082"/>
    </location>
</feature>
<feature type="region of interest" description="Disordered" evidence="1">
    <location>
        <begin position="1484"/>
        <end position="1510"/>
    </location>
</feature>
<keyword evidence="3" id="KW-1185">Reference proteome</keyword>
<dbReference type="PANTHER" id="PTHR33487">
    <property type="entry name" value="CILIA- AND FLAGELLA-ASSOCIATED PROTEIN 54"/>
    <property type="match status" value="1"/>
</dbReference>
<feature type="compositionally biased region" description="Basic and acidic residues" evidence="1">
    <location>
        <begin position="1252"/>
        <end position="1270"/>
    </location>
</feature>
<feature type="compositionally biased region" description="Basic and acidic residues" evidence="1">
    <location>
        <begin position="512"/>
        <end position="525"/>
    </location>
</feature>
<accession>A0ABQ9ECC5</accession>
<sequence>MSLMAATLKSSAVQTANRGQPSSFYGNDKSNPVFQSLDQELKRFRGYIKKKNVVGYRKPDDEPCSRPADTLFELWNKFEPKIPVRYYQEKLLELGDYLMTLNFSIIQCYDRYLLHFGQINVEEITDIDTFKATFFPEGFDNENAGLTFRALMGKSISMYQVVRAFDEKLQNKQSVDKCVQILCFLRLVMQVVLPRETLCWLVYNGTIHIYSISRHLMSLGHSSRVIEFLLWASMCMETSVPLLAVKYLPWRSTLYTAVCQCYFDCKATHHAEAFARRGLAKINELSQLENLSNSVETLASEISFRQATVKMAVMVFKRTVYETRRKPKGLLRPKTRANLKDAQNLPWPRTPTEKLLTDMFEGSASQFLAILESLTDTNRRILLTAPPAPDSDVEILDVCAELFMAGQEILAGGGGHRGAAPKPQSEVGLPALAGVVSGKSLMDMGTKGEDGATLSGAIKLVKMAYCFEQWEIINEDQYAWDEKALDLLVAMEKVNANRRHKRNMTSVGDEDTVTKDTTTKDDDRGSTQAHSAKSVNMNDELIQVAEPSNIELYLCGTKQKQSSKNIRQGRLIILNIYREWIIPNKWVYILDVVHQVLCWCGISSVDPALTAEVVLRLALVLESSAYLDEVRSRKTRPKKGLKFLLVDKFAVGKCMRCAGRHPTTQENLMAQKESKASISDGGYDSQQLISRTSMLSSSMLNVNPRNQLLQARDILELGLENVSYARQAVALNDGNSIADVGWAKLDGPKEPNPQPVMADDPELQSISQVSSLINQPSRSPLTEGINSVDLNDDVFSQTEGQDEGTKPTEPPPIVEEPQDKSEPQTASGQGSATAVWNTIKDLHLELMLMYHRVCLKLSNMGPDPAASMPKPFKRRTCSKMEYGSSGTISDSYVEDFKELTSRCNRNQLSKALLYMQKSLLLSEGGMPTKEQRKLLQDAVTLIQKTQTEEKKIYTDNTCIDQASVRPTDVPPPPVLLCRTDTMMVFKPAPFIPADGQKVAWYRLFARSATGSNIKVRLNDYYYPGTGEEVPVYNNEMRVYGLQRDEKYMFAVAAYNAAGKLIGGSVGESTKPILASHPLPILMTWAFLSQFAYQVGCYDIARQACNVLWDHFIIKPPPPQSVTYVTKSEGEFRISLMQLDQTIVALTSPVLLRQFLTSIFICVDMGVREADLFCDVVSDKGPLFSGQVLQRCLAVLQEVPSGLRQKRPQNIADSIHHMTACVTYHMAKVLRSWGQKSLANTINETGRRLLALDEGDDSKAKKDQDKEKEEVPQDLNAEDSDGGPGPLQVLKSKKRGKKPAAAKEEPEGPVNEELKALEAHMLSISKQGIGKVQETTALFGIFCSSCSESFDRGRNEQIIGTKPFLGKQPAHGVVTVTGDDPKRFAAAVVEYNKEKDTTTPRVAGANPSKTTQPKTTAKPKRRRQYKPLLLNLIQGMSHFSSFLQKMETRDKVLGTTSSNMYRTNFLDQEWFTFETAGTLVVGWEGGPVKQTAPGQNTTDTDGQRQERNRQSEGLDLAMDSDRPRTNATGIEIAAALATGIDDHNPLPCFIIPPEIEDTPRTYRSDVSAYNTKHAPQKKGADVESILLSTKDTVEALRKTFTFFNRAINLSHRGQHWTLLQNACRALWNCAHTALLRAFSSTAGEDGLLTNDELRALMWKPFYNAADCVLDMLTYFQADLENLAAKAQKKQKKLGDYFESWMGDIQNEKGGASLKFENPLDDMSLTDMRWVRRLVIRVLEMLYYEKKWEKLADIALRFSALSNDRYAEQIIPVLVQAQRQLTDRIRELGGEEPPQPHFRIMMAKLDGIITAKRYLQNQLVLSPVIPTDNEISPGGRIDPMATDSQKLVSVPLDIPYSLQTLREVFDKSQYTCRALQHSRKLMILYLAAGDGGLSRQVSRVEFLPTTARPEPTMPTDISKEEYLNMDDVQASALPRSQLGTVISSYEKTIEMLLAKNQRGLVAQAMHELGNLQYHNGSIRGAYKWWAEALDFVLNTTDTLHTWRGLFKDSKDISSDILQRCGLWGCIYLDIRSWIKDGMLFLALFRSSLPHPTADRDYALYEVGEGCEVTNLVPGIDLLSDKYRCDGRQLIAALRWVSEELSRGRHNLFVLPLLTLYQYFTTFVCRDLQRSVDGRILKVRILTDLGLYTEAFITLQRLLHGERLPHTGDSNFRQVESKISSLKFDTAKPIMEPANLRLLENVLDKRLSSSLATLFGPHLTCHMSLVQAHLFTSLAESISVIPSMEEIILPEGRGELKPFTISTISKGGLGANNKSRIPSNSKQNENEQDDKNDGVTDETDNKEEVSQETEIENDDSVPDKDVESDQSGHFTKRFTHSKKPITLEFIKGTLLAISEQMVSTISEVIQENAELDKGLHGLPAAELELVVLCKLEQACIARQKQHAPMAARIVLSALKLLKSSELFKRKKDVPAQPRWNKKSKKPSSLKGYGGGSKRFSHVQSDIKIVQPENSQFQFQNFQSRSRLDARLWLDCRVALVKSLMMEIRGMGEVKDPETKVLQDLADCRQYCIEGLGEAEACGDDAIRLLQTISKLSVPGEQMLAMAIVLQTDLEAVERVDETVLFTERTLDQYVMAQTRILQQMEELGESIEHYYPVGRKSHFSSPTSPLRNIYLPQVLKLAQIKFRIGHAMSRNAAKYIRGGDIMKNGKMANDDMRTDRSPSSFWTEALGVLMTALELSHVSVMREANLEAEILLNLGKVQRMLVFMGKMNARKAADTLLEAVRISHTTDHDLGLMRQAYLEVAMVYLYSSGFIALKENSSLEIINDTLDDQDVASINKKDRASSRSKSTKSEDLADQEKERRAAWLAIRCAASIAQAQRCRVLLIGDPSVTSQVLNDKAKDQIPDFVALDLVSAYVLGEKKKVYKNEIEEELSTMVEAQEVKHVETYEEQVNKAKDAAKELGWIHFLGYQTILQRLCSTATVSASSASQDNGIDKGDNEGELGPEFDLGFISHLQCDTTMNHDVVRSMVFSGCWARRVNKLHNYLAANLINYSSDCCAIYPPAPLSLPIPSSPPEELNIIYTSYTPNLTVPSDSDEALQPAIKIEPGKPPPPPGTNTESHKPSDKAVTSPVDVEVAIQFYQPSLEENDPQRPEATGSEARILLLYALYKKSTGVLYPGLQWLSIAELNDLHDRLAVLEQRAEISLIEKKKKEPLPVTPSPTPTTKSKKAARIKALSPKVERDEGLENLLRQCVEDTVKLLGVQLEPKPQADQTEGPSATEIPFEVSRQNVRMFENLFDPSLGSTTGGTDITKWLLTLFQ</sequence>
<feature type="region of interest" description="Disordered" evidence="1">
    <location>
        <begin position="1252"/>
        <end position="1310"/>
    </location>
</feature>
<feature type="compositionally biased region" description="Basic residues" evidence="1">
    <location>
        <begin position="1290"/>
        <end position="1299"/>
    </location>
</feature>
<feature type="compositionally biased region" description="Acidic residues" evidence="1">
    <location>
        <begin position="2292"/>
        <end position="2313"/>
    </location>
</feature>
<dbReference type="InterPro" id="IPR027912">
    <property type="entry name" value="CFAP54"/>
</dbReference>
<feature type="compositionally biased region" description="Basic and acidic residues" evidence="1">
    <location>
        <begin position="1300"/>
        <end position="1310"/>
    </location>
</feature>
<dbReference type="EMBL" id="JARBDR010000918">
    <property type="protein sequence ID" value="KAJ8301212.1"/>
    <property type="molecule type" value="Genomic_DNA"/>
</dbReference>
<feature type="compositionally biased region" description="Polar residues" evidence="1">
    <location>
        <begin position="2269"/>
        <end position="2280"/>
    </location>
</feature>
<evidence type="ECO:0000313" key="2">
    <source>
        <dbReference type="EMBL" id="KAJ8301212.1"/>
    </source>
</evidence>
<evidence type="ECO:0000256" key="1">
    <source>
        <dbReference type="SAM" id="MobiDB-lite"/>
    </source>
</evidence>
<feature type="region of interest" description="Disordered" evidence="1">
    <location>
        <begin position="2425"/>
        <end position="2448"/>
    </location>
</feature>
<evidence type="ECO:0000313" key="3">
    <source>
        <dbReference type="Proteomes" id="UP001217089"/>
    </source>
</evidence>
<reference evidence="2 3" key="1">
    <citation type="submission" date="2022-12" db="EMBL/GenBank/DDBJ databases">
        <title>Chromosome-level genome of Tegillarca granosa.</title>
        <authorList>
            <person name="Kim J."/>
        </authorList>
    </citation>
    <scope>NUCLEOTIDE SEQUENCE [LARGE SCALE GENOMIC DNA]</scope>
    <source>
        <strain evidence="2">Teg-2019</strain>
        <tissue evidence="2">Adductor muscle</tissue>
    </source>
</reference>
<feature type="compositionally biased region" description="Basic and acidic residues" evidence="1">
    <location>
        <begin position="1500"/>
        <end position="1510"/>
    </location>
</feature>
<feature type="region of interest" description="Disordered" evidence="1">
    <location>
        <begin position="796"/>
        <end position="832"/>
    </location>
</feature>